<name>A0A175S278_9MICO</name>
<reference evidence="2 3" key="1">
    <citation type="journal article" date="2016" name="Front. Microbiol.">
        <title>Genomic Resource of Rice Seed Associated Bacteria.</title>
        <authorList>
            <person name="Midha S."/>
            <person name="Bansal K."/>
            <person name="Sharma S."/>
            <person name="Kumar N."/>
            <person name="Patil P.P."/>
            <person name="Chaudhry V."/>
            <person name="Patil P.B."/>
        </authorList>
    </citation>
    <scope>NUCLEOTIDE SEQUENCE [LARGE SCALE GENOMIC DNA]</scope>
    <source>
        <strain evidence="2 3">NS184</strain>
    </source>
</reference>
<dbReference type="Pfam" id="PF12680">
    <property type="entry name" value="SnoaL_2"/>
    <property type="match status" value="1"/>
</dbReference>
<evidence type="ECO:0000313" key="2">
    <source>
        <dbReference type="EMBL" id="KTR11529.1"/>
    </source>
</evidence>
<proteinExistence type="predicted"/>
<dbReference type="STRING" id="33881.NS184_00890"/>
<evidence type="ECO:0000259" key="1">
    <source>
        <dbReference type="Pfam" id="PF12680"/>
    </source>
</evidence>
<dbReference type="PATRIC" id="fig|33881.3.peg.1414"/>
<comment type="caution">
    <text evidence="2">The sequence shown here is derived from an EMBL/GenBank/DDBJ whole genome shotgun (WGS) entry which is preliminary data.</text>
</comment>
<accession>A0A175S278</accession>
<evidence type="ECO:0000313" key="3">
    <source>
        <dbReference type="Proteomes" id="UP000078252"/>
    </source>
</evidence>
<organism evidence="2 3">
    <name type="scientific">Curtobacterium luteum</name>
    <dbReference type="NCBI Taxonomy" id="33881"/>
    <lineage>
        <taxon>Bacteria</taxon>
        <taxon>Bacillati</taxon>
        <taxon>Actinomycetota</taxon>
        <taxon>Actinomycetes</taxon>
        <taxon>Micrococcales</taxon>
        <taxon>Microbacteriaceae</taxon>
        <taxon>Curtobacterium</taxon>
    </lineage>
</organism>
<dbReference type="EMBL" id="LDQC01000003">
    <property type="protein sequence ID" value="KTR11529.1"/>
    <property type="molecule type" value="Genomic_DNA"/>
</dbReference>
<dbReference type="AlphaFoldDB" id="A0A175S278"/>
<dbReference type="InterPro" id="IPR037401">
    <property type="entry name" value="SnoaL-like"/>
</dbReference>
<sequence length="118" mass="12557">MPTVHELLDANLHEVFGNRDADARRAAAERIYSPDVVFVDPEGENDGREALLAKAAELLGQVPDPFVFAADGPHYASEDTGALAWALGPAGAPEVRGIDVVTVADGRITQVRTFFLSA</sequence>
<protein>
    <recommendedName>
        <fullName evidence="1">SnoaL-like domain-containing protein</fullName>
    </recommendedName>
</protein>
<dbReference type="InterPro" id="IPR032710">
    <property type="entry name" value="NTF2-like_dom_sf"/>
</dbReference>
<gene>
    <name evidence="2" type="ORF">NS184_00890</name>
</gene>
<dbReference type="Proteomes" id="UP000078252">
    <property type="component" value="Unassembled WGS sequence"/>
</dbReference>
<feature type="domain" description="SnoaL-like" evidence="1">
    <location>
        <begin position="14"/>
        <end position="110"/>
    </location>
</feature>
<dbReference type="Gene3D" id="3.10.450.50">
    <property type="match status" value="1"/>
</dbReference>
<dbReference type="RefSeq" id="WP_058724267.1">
    <property type="nucleotide sequence ID" value="NZ_LDQC01000003.1"/>
</dbReference>
<dbReference type="SUPFAM" id="SSF54427">
    <property type="entry name" value="NTF2-like"/>
    <property type="match status" value="1"/>
</dbReference>